<dbReference type="EMBL" id="QAYC01000001">
    <property type="protein sequence ID" value="PTW51782.1"/>
    <property type="molecule type" value="Genomic_DNA"/>
</dbReference>
<dbReference type="AlphaFoldDB" id="A0A8E3AS38"/>
<dbReference type="SUPFAM" id="SSF53850">
    <property type="entry name" value="Periplasmic binding protein-like II"/>
    <property type="match status" value="1"/>
</dbReference>
<evidence type="ECO:0000256" key="4">
    <source>
        <dbReference type="ARBA" id="ARBA00022729"/>
    </source>
</evidence>
<evidence type="ECO:0000313" key="9">
    <source>
        <dbReference type="Proteomes" id="UP000244037"/>
    </source>
</evidence>
<evidence type="ECO:0000313" key="8">
    <source>
        <dbReference type="EMBL" id="PTW51782.1"/>
    </source>
</evidence>
<dbReference type="RefSeq" id="WP_108022834.1">
    <property type="nucleotide sequence ID" value="NZ_QAYC01000001.1"/>
</dbReference>
<dbReference type="Proteomes" id="UP000244037">
    <property type="component" value="Unassembled WGS sequence"/>
</dbReference>
<dbReference type="OrthoDB" id="9803988at2"/>
<dbReference type="Gene3D" id="3.40.190.10">
    <property type="entry name" value="Periplasmic binding protein-like II"/>
    <property type="match status" value="1"/>
</dbReference>
<name>A0A8E3AS38_9RHOB</name>
<evidence type="ECO:0000256" key="3">
    <source>
        <dbReference type="ARBA" id="ARBA00022448"/>
    </source>
</evidence>
<keyword evidence="9" id="KW-1185">Reference proteome</keyword>
<reference evidence="8 9" key="1">
    <citation type="submission" date="2018-04" db="EMBL/GenBank/DDBJ databases">
        <title>Genomic Encyclopedia of Archaeal and Bacterial Type Strains, Phase II (KMG-II): from individual species to whole genera.</title>
        <authorList>
            <person name="Goeker M."/>
        </authorList>
    </citation>
    <scope>NUCLEOTIDE SEQUENCE [LARGE SCALE GENOMIC DNA]</scope>
    <source>
        <strain evidence="8 9">DSM 19783</strain>
    </source>
</reference>
<evidence type="ECO:0000256" key="2">
    <source>
        <dbReference type="ARBA" id="ARBA00005695"/>
    </source>
</evidence>
<feature type="region of interest" description="Disordered" evidence="5">
    <location>
        <begin position="301"/>
        <end position="321"/>
    </location>
</feature>
<comment type="similarity">
    <text evidence="2">Belongs to the bacterial solute-binding protein 5 family.</text>
</comment>
<feature type="signal peptide" evidence="6">
    <location>
        <begin position="1"/>
        <end position="21"/>
    </location>
</feature>
<dbReference type="PANTHER" id="PTHR30290:SF9">
    <property type="entry name" value="OLIGOPEPTIDE-BINDING PROTEIN APPA"/>
    <property type="match status" value="1"/>
</dbReference>
<evidence type="ECO:0000256" key="5">
    <source>
        <dbReference type="SAM" id="MobiDB-lite"/>
    </source>
</evidence>
<proteinExistence type="inferred from homology"/>
<protein>
    <submittedName>
        <fullName evidence="8">Peptide/nickel transport system substrate-binding protein</fullName>
    </submittedName>
</protein>
<comment type="caution">
    <text evidence="8">The sequence shown here is derived from an EMBL/GenBank/DDBJ whole genome shotgun (WGS) entry which is preliminary data.</text>
</comment>
<evidence type="ECO:0000256" key="6">
    <source>
        <dbReference type="SAM" id="SignalP"/>
    </source>
</evidence>
<dbReference type="InterPro" id="IPR039424">
    <property type="entry name" value="SBP_5"/>
</dbReference>
<keyword evidence="4 6" id="KW-0732">Signal</keyword>
<accession>A0A8E3AS38</accession>
<gene>
    <name evidence="8" type="ORF">C8N38_10183</name>
</gene>
<dbReference type="GO" id="GO:0015833">
    <property type="term" value="P:peptide transport"/>
    <property type="evidence" value="ECO:0007669"/>
    <property type="project" value="TreeGrafter"/>
</dbReference>
<comment type="subcellular location">
    <subcellularLocation>
        <location evidence="1">Periplasm</location>
    </subcellularLocation>
</comment>
<dbReference type="InterPro" id="IPR000914">
    <property type="entry name" value="SBP_5_dom"/>
</dbReference>
<dbReference type="CDD" id="cd08518">
    <property type="entry name" value="PBP2_NikA_DppA_OppA_like_19"/>
    <property type="match status" value="1"/>
</dbReference>
<organism evidence="8 9">
    <name type="scientific">Rhodovulum kholense</name>
    <dbReference type="NCBI Taxonomy" id="453584"/>
    <lineage>
        <taxon>Bacteria</taxon>
        <taxon>Pseudomonadati</taxon>
        <taxon>Pseudomonadota</taxon>
        <taxon>Alphaproteobacteria</taxon>
        <taxon>Rhodobacterales</taxon>
        <taxon>Paracoccaceae</taxon>
        <taxon>Rhodovulum</taxon>
    </lineage>
</organism>
<feature type="domain" description="Solute-binding protein family 5" evidence="7">
    <location>
        <begin position="65"/>
        <end position="391"/>
    </location>
</feature>
<keyword evidence="3" id="KW-0813">Transport</keyword>
<dbReference type="Gene3D" id="3.10.105.10">
    <property type="entry name" value="Dipeptide-binding Protein, Domain 3"/>
    <property type="match status" value="1"/>
</dbReference>
<dbReference type="Pfam" id="PF00496">
    <property type="entry name" value="SBP_bac_5"/>
    <property type="match status" value="1"/>
</dbReference>
<sequence>MRPLSFLALAVSLSLPLAVEAAPPLVLAVGGEPETGFDPIMGWGRYGNPLFQATLLRRAADLSLAGDLATGWSLSDDRLTWTVTLRDDARFSDGTPLTAEDVAFTFNAARDGDGLTDLKVLKEARATGPLTVELELRHPQITFTGDLATLGIVPKASYGPDYARHPVGAGPFRLVEWREGEQLIVAPNPYWYGPDIPFPRVTFVFGAEAAGLALARTGAAQIVAVPPAEADAAPEGMQVLHVPSVDNRGVMFPMRPAGGRTAEGAPIGNDVTADRAIRVAVDQAVDRTALLALAVNGHGAPAHGPADGLPWDNPEDRLTETGPDAARATLAAAGWTDADGDGLREKDGLEAEFRLVYPASDSVRQALALGVAEALKPVGIRAIPDGRSWDEIGRLMHSEPVVFGWGSHDPSEVFNLYDSGFAGRGWYNPGFYENPAVDAHLAAAEAAETFEASLPEWRAAQWDGTTGFGAKGDAAWAWLINIDHSYWVSDCLDLGPIQTEPHGHGWPITQGLPGWRWTCE</sequence>
<evidence type="ECO:0000256" key="1">
    <source>
        <dbReference type="ARBA" id="ARBA00004418"/>
    </source>
</evidence>
<dbReference type="GO" id="GO:1904680">
    <property type="term" value="F:peptide transmembrane transporter activity"/>
    <property type="evidence" value="ECO:0007669"/>
    <property type="project" value="TreeGrafter"/>
</dbReference>
<evidence type="ECO:0000259" key="7">
    <source>
        <dbReference type="Pfam" id="PF00496"/>
    </source>
</evidence>
<dbReference type="PANTHER" id="PTHR30290">
    <property type="entry name" value="PERIPLASMIC BINDING COMPONENT OF ABC TRANSPORTER"/>
    <property type="match status" value="1"/>
</dbReference>
<feature type="chain" id="PRO_5034649727" evidence="6">
    <location>
        <begin position="22"/>
        <end position="520"/>
    </location>
</feature>